<dbReference type="AlphaFoldDB" id="A0A485LGU2"/>
<dbReference type="Proteomes" id="UP000332933">
    <property type="component" value="Unassembled WGS sequence"/>
</dbReference>
<organism evidence="2 3">
    <name type="scientific">Aphanomyces stellatus</name>
    <dbReference type="NCBI Taxonomy" id="120398"/>
    <lineage>
        <taxon>Eukaryota</taxon>
        <taxon>Sar</taxon>
        <taxon>Stramenopiles</taxon>
        <taxon>Oomycota</taxon>
        <taxon>Saprolegniomycetes</taxon>
        <taxon>Saprolegniales</taxon>
        <taxon>Verrucalvaceae</taxon>
        <taxon>Aphanomyces</taxon>
    </lineage>
</organism>
<keyword evidence="3" id="KW-1185">Reference proteome</keyword>
<reference evidence="1" key="2">
    <citation type="submission" date="2019-06" db="EMBL/GenBank/DDBJ databases">
        <title>Genomics analysis of Aphanomyces spp. identifies a new class of oomycete effector associated with host adaptation.</title>
        <authorList>
            <person name="Gaulin E."/>
        </authorList>
    </citation>
    <scope>NUCLEOTIDE SEQUENCE</scope>
    <source>
        <strain evidence="1">CBS 578.67</strain>
    </source>
</reference>
<accession>A0A485LGU2</accession>
<sequence>MVDASQCQYVYKTCTNARSVKKDGSAHRLCAFHRQKANALQKVYATKRRREMRTQRKALVVQRKQQKELADALKAADAFKVEPIALDEPQTDCDDDFSIDDFSILLLDDAMLTKHTTLLADEDEAYFSQLFATF</sequence>
<dbReference type="OrthoDB" id="68728at2759"/>
<dbReference type="EMBL" id="VJMH01006958">
    <property type="protein sequence ID" value="KAF0687059.1"/>
    <property type="molecule type" value="Genomic_DNA"/>
</dbReference>
<proteinExistence type="predicted"/>
<dbReference type="EMBL" id="CAADRA010006984">
    <property type="protein sequence ID" value="VFT97814.1"/>
    <property type="molecule type" value="Genomic_DNA"/>
</dbReference>
<reference evidence="2 3" key="1">
    <citation type="submission" date="2019-03" db="EMBL/GenBank/DDBJ databases">
        <authorList>
            <person name="Gaulin E."/>
            <person name="Dumas B."/>
        </authorList>
    </citation>
    <scope>NUCLEOTIDE SEQUENCE [LARGE SCALE GENOMIC DNA]</scope>
    <source>
        <strain evidence="2">CBS 568.67</strain>
    </source>
</reference>
<evidence type="ECO:0000313" key="2">
    <source>
        <dbReference type="EMBL" id="VFT97814.1"/>
    </source>
</evidence>
<name>A0A485LGU2_9STRA</name>
<protein>
    <submittedName>
        <fullName evidence="2">Aste57867_21140 protein</fullName>
    </submittedName>
</protein>
<evidence type="ECO:0000313" key="3">
    <source>
        <dbReference type="Proteomes" id="UP000332933"/>
    </source>
</evidence>
<gene>
    <name evidence="2" type="primary">Aste57867_21140</name>
    <name evidence="1" type="ORF">As57867_021072</name>
    <name evidence="2" type="ORF">ASTE57867_21140</name>
</gene>
<evidence type="ECO:0000313" key="1">
    <source>
        <dbReference type="EMBL" id="KAF0687059.1"/>
    </source>
</evidence>